<dbReference type="OrthoDB" id="9770329at2"/>
<feature type="region of interest" description="Disordered" evidence="5">
    <location>
        <begin position="278"/>
        <end position="301"/>
    </location>
</feature>
<dbReference type="KEGG" id="mbry:B1812_02870"/>
<feature type="transmembrane region" description="Helical" evidence="6">
    <location>
        <begin position="176"/>
        <end position="193"/>
    </location>
</feature>
<evidence type="ECO:0000256" key="3">
    <source>
        <dbReference type="ARBA" id="ARBA00022989"/>
    </source>
</evidence>
<protein>
    <recommendedName>
        <fullName evidence="7">Fatty acid hydroxylase domain-containing protein</fullName>
    </recommendedName>
</protein>
<dbReference type="EMBL" id="CP019948">
    <property type="protein sequence ID" value="ARN80201.1"/>
    <property type="molecule type" value="Genomic_DNA"/>
</dbReference>
<evidence type="ECO:0000313" key="9">
    <source>
        <dbReference type="Proteomes" id="UP000193978"/>
    </source>
</evidence>
<organism evidence="8 9">
    <name type="scientific">Methylocystis bryophila</name>
    <dbReference type="NCBI Taxonomy" id="655015"/>
    <lineage>
        <taxon>Bacteria</taxon>
        <taxon>Pseudomonadati</taxon>
        <taxon>Pseudomonadota</taxon>
        <taxon>Alphaproteobacteria</taxon>
        <taxon>Hyphomicrobiales</taxon>
        <taxon>Methylocystaceae</taxon>
        <taxon>Methylocystis</taxon>
    </lineage>
</organism>
<evidence type="ECO:0000259" key="7">
    <source>
        <dbReference type="Pfam" id="PF04116"/>
    </source>
</evidence>
<dbReference type="GO" id="GO:0008610">
    <property type="term" value="P:lipid biosynthetic process"/>
    <property type="evidence" value="ECO:0007669"/>
    <property type="project" value="InterPro"/>
</dbReference>
<evidence type="ECO:0000256" key="1">
    <source>
        <dbReference type="ARBA" id="ARBA00004370"/>
    </source>
</evidence>
<dbReference type="Proteomes" id="UP000193978">
    <property type="component" value="Chromosome"/>
</dbReference>
<dbReference type="AlphaFoldDB" id="A0A1W6MRG5"/>
<dbReference type="InterPro" id="IPR006694">
    <property type="entry name" value="Fatty_acid_hydroxylase"/>
</dbReference>
<dbReference type="Pfam" id="PF04116">
    <property type="entry name" value="FA_hydroxylase"/>
    <property type="match status" value="1"/>
</dbReference>
<dbReference type="GO" id="GO:0016020">
    <property type="term" value="C:membrane"/>
    <property type="evidence" value="ECO:0007669"/>
    <property type="project" value="UniProtKB-SubCell"/>
</dbReference>
<evidence type="ECO:0000256" key="2">
    <source>
        <dbReference type="ARBA" id="ARBA00022692"/>
    </source>
</evidence>
<evidence type="ECO:0000256" key="6">
    <source>
        <dbReference type="SAM" id="Phobius"/>
    </source>
</evidence>
<evidence type="ECO:0000313" key="8">
    <source>
        <dbReference type="EMBL" id="ARN80201.1"/>
    </source>
</evidence>
<dbReference type="GO" id="GO:0016491">
    <property type="term" value="F:oxidoreductase activity"/>
    <property type="evidence" value="ECO:0007669"/>
    <property type="project" value="InterPro"/>
</dbReference>
<gene>
    <name evidence="8" type="ORF">B1812_02870</name>
</gene>
<evidence type="ECO:0000256" key="5">
    <source>
        <dbReference type="SAM" id="MobiDB-lite"/>
    </source>
</evidence>
<feature type="domain" description="Fatty acid hydroxylase" evidence="7">
    <location>
        <begin position="102"/>
        <end position="241"/>
    </location>
</feature>
<sequence>MIQFLTAHPQLLLFVRTLFQSVWMLVVLTIIFAPFEVFCAERRTKFFYPGFAVDLGWYFLNALAIAFVLAPPMLLIVKATHALLPSALTGFGAHLPLWLRMIAAMVVGEIGFYWGHRWSHEIPFLWRFHAVHHSARHVGFLVNTRAHPVDLIFTRVCGFTLLFATGLGDAAGSKPGLVVAAILFIGSVWSYFVHANIRVRLGPFEEVLSSPFFHHWHHTKLDHKDHNYASMLPVMDRVFGTFYSPKHWPAEYGIEAEMAESLPAQLFDPLLARRDDQAADVRAVTQQERSATPLGGREQAG</sequence>
<keyword evidence="2 6" id="KW-0812">Transmembrane</keyword>
<keyword evidence="9" id="KW-1185">Reference proteome</keyword>
<keyword evidence="3 6" id="KW-1133">Transmembrane helix</keyword>
<proteinExistence type="predicted"/>
<comment type="subcellular location">
    <subcellularLocation>
        <location evidence="1">Membrane</location>
    </subcellularLocation>
</comment>
<dbReference type="InterPro" id="IPR050307">
    <property type="entry name" value="Sterol_Desaturase_Related"/>
</dbReference>
<dbReference type="GO" id="GO:0005506">
    <property type="term" value="F:iron ion binding"/>
    <property type="evidence" value="ECO:0007669"/>
    <property type="project" value="InterPro"/>
</dbReference>
<dbReference type="RefSeq" id="WP_085770257.1">
    <property type="nucleotide sequence ID" value="NZ_AP027149.1"/>
</dbReference>
<keyword evidence="4 6" id="KW-0472">Membrane</keyword>
<reference evidence="8 9" key="1">
    <citation type="submission" date="2017-02" db="EMBL/GenBank/DDBJ databases">
        <authorList>
            <person name="Peterson S.W."/>
        </authorList>
    </citation>
    <scope>NUCLEOTIDE SEQUENCE [LARGE SCALE GENOMIC DNA]</scope>
    <source>
        <strain evidence="8 9">S285</strain>
    </source>
</reference>
<accession>A0A1W6MRG5</accession>
<name>A0A1W6MRG5_9HYPH</name>
<evidence type="ECO:0000256" key="4">
    <source>
        <dbReference type="ARBA" id="ARBA00023136"/>
    </source>
</evidence>
<dbReference type="STRING" id="655015.B1812_02870"/>
<feature type="transmembrane region" description="Helical" evidence="6">
    <location>
        <begin position="12"/>
        <end position="35"/>
    </location>
</feature>
<dbReference type="PANTHER" id="PTHR11863">
    <property type="entry name" value="STEROL DESATURASE"/>
    <property type="match status" value="1"/>
</dbReference>
<feature type="transmembrane region" description="Helical" evidence="6">
    <location>
        <begin position="55"/>
        <end position="77"/>
    </location>
</feature>